<protein>
    <submittedName>
        <fullName evidence="2">Uncharacterized protein</fullName>
    </submittedName>
</protein>
<name>A0A1Z4N588_9CYAN</name>
<keyword evidence="1" id="KW-1133">Transmembrane helix</keyword>
<gene>
    <name evidence="2" type="ORF">NIES37_48650</name>
</gene>
<keyword evidence="1" id="KW-0472">Membrane</keyword>
<accession>A0A1Z4N588</accession>
<dbReference type="RefSeq" id="WP_190445961.1">
    <property type="nucleotide sequence ID" value="NZ_CAWNJS010000001.1"/>
</dbReference>
<feature type="transmembrane region" description="Helical" evidence="1">
    <location>
        <begin position="33"/>
        <end position="52"/>
    </location>
</feature>
<evidence type="ECO:0000256" key="1">
    <source>
        <dbReference type="SAM" id="Phobius"/>
    </source>
</evidence>
<sequence>MTKSSSDKFIPGLVQELQEFAFSQTGSTKILRMLGYGLLILALFDVVEMFVPPNFMNPAWEFQTFGSLVERVPVPLIGLALVFYGEMHSRNKWEFLSLKLISWLTLLLAVVFLLMIPLGVGNTVRLSKQSAAQISNASKQQISQAEQVEQRLNQATPEQIGNILREQGRSLDGKSPQEVKTQILSEVTRVKSQIKTQAQATESSQKLTLIKNSVKWNLGALVSATLFFSFWKATQWARISR</sequence>
<dbReference type="NCBIfam" id="NF038305">
    <property type="entry name" value="HpsJ_fam"/>
    <property type="match status" value="1"/>
</dbReference>
<keyword evidence="3" id="KW-1185">Reference proteome</keyword>
<reference evidence="2 3" key="1">
    <citation type="submission" date="2017-06" db="EMBL/GenBank/DDBJ databases">
        <title>Genome sequencing of cyanobaciteial culture collection at National Institute for Environmental Studies (NIES).</title>
        <authorList>
            <person name="Hirose Y."/>
            <person name="Shimura Y."/>
            <person name="Fujisawa T."/>
            <person name="Nakamura Y."/>
            <person name="Kawachi M."/>
        </authorList>
    </citation>
    <scope>NUCLEOTIDE SEQUENCE [LARGE SCALE GENOMIC DNA]</scope>
    <source>
        <strain evidence="2 3">NIES-37</strain>
    </source>
</reference>
<organism evidence="2 3">
    <name type="scientific">Tolypothrix tenuis PCC 7101</name>
    <dbReference type="NCBI Taxonomy" id="231146"/>
    <lineage>
        <taxon>Bacteria</taxon>
        <taxon>Bacillati</taxon>
        <taxon>Cyanobacteriota</taxon>
        <taxon>Cyanophyceae</taxon>
        <taxon>Nostocales</taxon>
        <taxon>Tolypothrichaceae</taxon>
        <taxon>Tolypothrix</taxon>
    </lineage>
</organism>
<evidence type="ECO:0000313" key="3">
    <source>
        <dbReference type="Proteomes" id="UP000218785"/>
    </source>
</evidence>
<dbReference type="AlphaFoldDB" id="A0A1Z4N588"/>
<dbReference type="KEGG" id="ttq:NIES37_48650"/>
<dbReference type="Proteomes" id="UP000218785">
    <property type="component" value="Chromosome"/>
</dbReference>
<feature type="transmembrane region" description="Helical" evidence="1">
    <location>
        <begin position="100"/>
        <end position="120"/>
    </location>
</feature>
<proteinExistence type="predicted"/>
<dbReference type="EMBL" id="AP018248">
    <property type="protein sequence ID" value="BAZ00867.1"/>
    <property type="molecule type" value="Genomic_DNA"/>
</dbReference>
<keyword evidence="1" id="KW-0812">Transmembrane</keyword>
<dbReference type="InterPro" id="IPR047709">
    <property type="entry name" value="HpsJ-like"/>
</dbReference>
<evidence type="ECO:0000313" key="2">
    <source>
        <dbReference type="EMBL" id="BAZ00867.1"/>
    </source>
</evidence>